<keyword evidence="1" id="KW-0472">Membrane</keyword>
<keyword evidence="2" id="KW-0482">Metalloprotease</keyword>
<accession>A0A418SXU1</accession>
<comment type="caution">
    <text evidence="2">The sequence shown here is derived from an EMBL/GenBank/DDBJ whole genome shotgun (WGS) entry which is preliminary data.</text>
</comment>
<keyword evidence="1" id="KW-0812">Transmembrane</keyword>
<dbReference type="OrthoDB" id="9805801at2"/>
<dbReference type="Proteomes" id="UP000284202">
    <property type="component" value="Unassembled WGS sequence"/>
</dbReference>
<name>A0A418SXU1_9RHOB</name>
<dbReference type="AlphaFoldDB" id="A0A418SXU1"/>
<keyword evidence="3" id="KW-1185">Reference proteome</keyword>
<evidence type="ECO:0000313" key="3">
    <source>
        <dbReference type="Proteomes" id="UP000284202"/>
    </source>
</evidence>
<protein>
    <submittedName>
        <fullName evidence="2">CPBP family intramembrane metalloprotease</fullName>
    </submittedName>
</protein>
<evidence type="ECO:0000313" key="2">
    <source>
        <dbReference type="EMBL" id="RJE85741.1"/>
    </source>
</evidence>
<feature type="transmembrane region" description="Helical" evidence="1">
    <location>
        <begin position="76"/>
        <end position="95"/>
    </location>
</feature>
<feature type="transmembrane region" description="Helical" evidence="1">
    <location>
        <begin position="192"/>
        <end position="212"/>
    </location>
</feature>
<reference evidence="3" key="1">
    <citation type="submission" date="2018-09" db="EMBL/GenBank/DDBJ databases">
        <title>Acidovorax cavernicola nov. sp. isolated from Gruta de las Maravillas (Aracena, Spain).</title>
        <authorList>
            <person name="Jurado V."/>
            <person name="Gutierrez-Patricio S."/>
            <person name="Gonzalez-Pimentel J.L."/>
            <person name="Miller A.Z."/>
            <person name="Laiz L."/>
            <person name="Saiz-Jimenez C."/>
        </authorList>
    </citation>
    <scope>NUCLEOTIDE SEQUENCE [LARGE SCALE GENOMIC DNA]</scope>
    <source>
        <strain evidence="3">1011MAR3C25</strain>
    </source>
</reference>
<dbReference type="RefSeq" id="WP_119747755.1">
    <property type="nucleotide sequence ID" value="NZ_QZCG01000005.1"/>
</dbReference>
<evidence type="ECO:0000256" key="1">
    <source>
        <dbReference type="SAM" id="Phobius"/>
    </source>
</evidence>
<keyword evidence="1" id="KW-1133">Transmembrane helix</keyword>
<gene>
    <name evidence="2" type="ORF">D3P04_08215</name>
</gene>
<dbReference type="EMBL" id="QZCG01000005">
    <property type="protein sequence ID" value="RJE85741.1"/>
    <property type="molecule type" value="Genomic_DNA"/>
</dbReference>
<keyword evidence="2" id="KW-0645">Protease</keyword>
<organism evidence="2 3">
    <name type="scientific">Paracoccus onubensis</name>
    <dbReference type="NCBI Taxonomy" id="1675788"/>
    <lineage>
        <taxon>Bacteria</taxon>
        <taxon>Pseudomonadati</taxon>
        <taxon>Pseudomonadota</taxon>
        <taxon>Alphaproteobacteria</taxon>
        <taxon>Rhodobacterales</taxon>
        <taxon>Paracoccaceae</taxon>
        <taxon>Paracoccus</taxon>
    </lineage>
</organism>
<feature type="transmembrane region" description="Helical" evidence="1">
    <location>
        <begin position="38"/>
        <end position="55"/>
    </location>
</feature>
<keyword evidence="2" id="KW-0378">Hydrolase</keyword>
<proteinExistence type="predicted"/>
<dbReference type="GO" id="GO:0006508">
    <property type="term" value="P:proteolysis"/>
    <property type="evidence" value="ECO:0007669"/>
    <property type="project" value="UniProtKB-KW"/>
</dbReference>
<sequence length="220" mass="24787">MVADTPDAVRPRIWLGIEFAALYFGAPLAIALFLPPGMMFSALFVFTLAGLILLWRTGGFEWRSLIRGWSRVHWPFLLAFTIGVGFLGWAIMALTQPGYVIPLSPSRLRFLALIWALYPLLSALPQELIFRALFFYRYGSLLPPGNARIVINAAVFSFAHLMYWSWIVAIMTFVGGVIFARGYLDRGFPSAWLLHAFAGNMLFAVGMGYYFWSGNVVRPF</sequence>
<dbReference type="GO" id="GO:0008237">
    <property type="term" value="F:metallopeptidase activity"/>
    <property type="evidence" value="ECO:0007669"/>
    <property type="project" value="UniProtKB-KW"/>
</dbReference>
<feature type="transmembrane region" description="Helical" evidence="1">
    <location>
        <begin position="12"/>
        <end position="32"/>
    </location>
</feature>